<dbReference type="PROSITE" id="PS00211">
    <property type="entry name" value="ABC_TRANSPORTER_1"/>
    <property type="match status" value="1"/>
</dbReference>
<dbReference type="Proteomes" id="UP000321892">
    <property type="component" value="Chromosome"/>
</dbReference>
<evidence type="ECO:0000256" key="2">
    <source>
        <dbReference type="ARBA" id="ARBA00022692"/>
    </source>
</evidence>
<name>A0A510JDJ1_9FUSO</name>
<dbReference type="PANTHER" id="PTHR43394:SF1">
    <property type="entry name" value="ATP-BINDING CASSETTE SUB-FAMILY B MEMBER 10, MITOCHONDRIAL"/>
    <property type="match status" value="1"/>
</dbReference>
<dbReference type="PROSITE" id="PS50893">
    <property type="entry name" value="ABC_TRANSPORTER_2"/>
    <property type="match status" value="1"/>
</dbReference>
<reference evidence="10 11" key="1">
    <citation type="submission" date="2019-07" db="EMBL/GenBank/DDBJ databases">
        <title>Complete Genome Sequence of Leptotrichia hofstadii Strain JCM16775.</title>
        <authorList>
            <person name="Watanabe S."/>
            <person name="Cui L."/>
        </authorList>
    </citation>
    <scope>NUCLEOTIDE SEQUENCE [LARGE SCALE GENOMIC DNA]</scope>
    <source>
        <strain evidence="10 11">JCM16775</strain>
    </source>
</reference>
<dbReference type="AlphaFoldDB" id="A0A510JDJ1"/>
<dbReference type="InterPro" id="IPR011527">
    <property type="entry name" value="ABC1_TM_dom"/>
</dbReference>
<keyword evidence="11" id="KW-1185">Reference proteome</keyword>
<organism evidence="10 11">
    <name type="scientific">Leptotrichia hofstadii</name>
    <dbReference type="NCBI Taxonomy" id="157688"/>
    <lineage>
        <taxon>Bacteria</taxon>
        <taxon>Fusobacteriati</taxon>
        <taxon>Fusobacteriota</taxon>
        <taxon>Fusobacteriia</taxon>
        <taxon>Fusobacteriales</taxon>
        <taxon>Leptotrichiaceae</taxon>
        <taxon>Leptotrichia</taxon>
    </lineage>
</organism>
<dbReference type="InterPro" id="IPR036640">
    <property type="entry name" value="ABC1_TM_sf"/>
</dbReference>
<dbReference type="InterPro" id="IPR017871">
    <property type="entry name" value="ABC_transporter-like_CS"/>
</dbReference>
<dbReference type="GO" id="GO:0005524">
    <property type="term" value="F:ATP binding"/>
    <property type="evidence" value="ECO:0007669"/>
    <property type="project" value="UniProtKB-KW"/>
</dbReference>
<dbReference type="SUPFAM" id="SSF90123">
    <property type="entry name" value="ABC transporter transmembrane region"/>
    <property type="match status" value="1"/>
</dbReference>
<evidence type="ECO:0000256" key="4">
    <source>
        <dbReference type="ARBA" id="ARBA00022840"/>
    </source>
</evidence>
<keyword evidence="3" id="KW-0547">Nucleotide-binding</keyword>
<gene>
    <name evidence="10" type="ORF">JCM16775_0037</name>
</gene>
<evidence type="ECO:0000259" key="9">
    <source>
        <dbReference type="PROSITE" id="PS50929"/>
    </source>
</evidence>
<evidence type="ECO:0000259" key="8">
    <source>
        <dbReference type="PROSITE" id="PS50893"/>
    </source>
</evidence>
<dbReference type="OrthoDB" id="9762778at2"/>
<evidence type="ECO:0000256" key="5">
    <source>
        <dbReference type="ARBA" id="ARBA00022989"/>
    </source>
</evidence>
<feature type="transmembrane region" description="Helical" evidence="7">
    <location>
        <begin position="21"/>
        <end position="42"/>
    </location>
</feature>
<dbReference type="KEGG" id="lhf:JCM16775_0037"/>
<dbReference type="SMART" id="SM00382">
    <property type="entry name" value="AAA"/>
    <property type="match status" value="1"/>
</dbReference>
<dbReference type="Pfam" id="PF00664">
    <property type="entry name" value="ABC_membrane"/>
    <property type="match status" value="1"/>
</dbReference>
<sequence>MKKIKLDFGGIQKLKKYIKKYYILIILNLLLATISSLVSSAPIALIKRLFDKGIAGKSEKDILYAAGAMIMLAAVGAVLMYWNTIFSTVISSSIYKDIVTDIYNKIQTLDMEYFSSKKIGDMMTRVMTDPSNINSIILEIFDMISEIIKVVFFLGIAFYIDFDLTLGVMVVTPILVITVRRYAKRLKRSGRQRQEALDGLNSKLQETLSGIRIIRAFATEEYEINNFKKKNNSLKKIAVRSARYNAKANSIMEALNYIIIALLLMFSGYRVLRAKNFTPGDFITIIGAISSMYTPAKRAMTRFNAISVNLSSITRVSEILEEIPNIVNRPNCIKFENFLNDINFENVDFKYKDNPEKILKNINLTVKKGETVAFVGNSGGGKSTLVNLIPRFFDVSNGSIKIDGTDIRNYDIKSLRKAIGIVPQETFLFAGTILSNIRYGRQNATREEIVEAAMQANAHEFIESLPDGYDTEIGERGIKLSGGQKQRIAIARAILENPQILILDEATSALDNESEKLVQDALEKLMKGKTTFVIAHRLTTIENSNKIVVIQKGEIKEIGNHNELLSKNGIYKALYNKNFDIANKK</sequence>
<dbReference type="SUPFAM" id="SSF52540">
    <property type="entry name" value="P-loop containing nucleoside triphosphate hydrolases"/>
    <property type="match status" value="1"/>
</dbReference>
<comment type="subcellular location">
    <subcellularLocation>
        <location evidence="1">Cell membrane</location>
        <topology evidence="1">Multi-pass membrane protein</topology>
    </subcellularLocation>
</comment>
<dbReference type="RefSeq" id="WP_026745496.1">
    <property type="nucleotide sequence ID" value="NZ_AP019823.1"/>
</dbReference>
<keyword evidence="5 7" id="KW-1133">Transmembrane helix</keyword>
<dbReference type="CDD" id="cd18552">
    <property type="entry name" value="ABC_6TM_MsbA_like"/>
    <property type="match status" value="1"/>
</dbReference>
<feature type="domain" description="ABC transporter" evidence="8">
    <location>
        <begin position="342"/>
        <end position="577"/>
    </location>
</feature>
<keyword evidence="4" id="KW-0067">ATP-binding</keyword>
<proteinExistence type="predicted"/>
<dbReference type="InterPro" id="IPR027417">
    <property type="entry name" value="P-loop_NTPase"/>
</dbReference>
<feature type="transmembrane region" description="Helical" evidence="7">
    <location>
        <begin position="254"/>
        <end position="272"/>
    </location>
</feature>
<dbReference type="EMBL" id="AP019823">
    <property type="protein sequence ID" value="BBM37362.1"/>
    <property type="molecule type" value="Genomic_DNA"/>
</dbReference>
<dbReference type="InterPro" id="IPR003439">
    <property type="entry name" value="ABC_transporter-like_ATP-bd"/>
</dbReference>
<dbReference type="PANTHER" id="PTHR43394">
    <property type="entry name" value="ATP-DEPENDENT PERMEASE MDL1, MITOCHONDRIAL"/>
    <property type="match status" value="1"/>
</dbReference>
<evidence type="ECO:0000256" key="1">
    <source>
        <dbReference type="ARBA" id="ARBA00004651"/>
    </source>
</evidence>
<evidence type="ECO:0000256" key="7">
    <source>
        <dbReference type="SAM" id="Phobius"/>
    </source>
</evidence>
<dbReference type="Gene3D" id="1.20.1560.10">
    <property type="entry name" value="ABC transporter type 1, transmembrane domain"/>
    <property type="match status" value="1"/>
</dbReference>
<dbReference type="CDD" id="cd03251">
    <property type="entry name" value="ABCC_MsbA"/>
    <property type="match status" value="1"/>
</dbReference>
<feature type="transmembrane region" description="Helical" evidence="7">
    <location>
        <begin position="166"/>
        <end position="183"/>
    </location>
</feature>
<keyword evidence="6 7" id="KW-0472">Membrane</keyword>
<dbReference type="GO" id="GO:0015421">
    <property type="term" value="F:ABC-type oligopeptide transporter activity"/>
    <property type="evidence" value="ECO:0007669"/>
    <property type="project" value="TreeGrafter"/>
</dbReference>
<accession>A0A510JDJ1</accession>
<evidence type="ECO:0000256" key="3">
    <source>
        <dbReference type="ARBA" id="ARBA00022741"/>
    </source>
</evidence>
<feature type="transmembrane region" description="Helical" evidence="7">
    <location>
        <begin position="62"/>
        <end position="82"/>
    </location>
</feature>
<dbReference type="InterPro" id="IPR039421">
    <property type="entry name" value="Type_1_exporter"/>
</dbReference>
<feature type="transmembrane region" description="Helical" evidence="7">
    <location>
        <begin position="136"/>
        <end position="160"/>
    </location>
</feature>
<dbReference type="FunFam" id="3.40.50.300:FF:000218">
    <property type="entry name" value="Multidrug ABC transporter ATP-binding protein"/>
    <property type="match status" value="1"/>
</dbReference>
<dbReference type="Pfam" id="PF00005">
    <property type="entry name" value="ABC_tran"/>
    <property type="match status" value="1"/>
</dbReference>
<evidence type="ECO:0000313" key="10">
    <source>
        <dbReference type="EMBL" id="BBM37362.1"/>
    </source>
</evidence>
<protein>
    <submittedName>
        <fullName evidence="10">ABC-type multidrug transport system, ATPase and permease components</fullName>
    </submittedName>
</protein>
<dbReference type="GO" id="GO:0016887">
    <property type="term" value="F:ATP hydrolysis activity"/>
    <property type="evidence" value="ECO:0007669"/>
    <property type="project" value="InterPro"/>
</dbReference>
<evidence type="ECO:0000313" key="11">
    <source>
        <dbReference type="Proteomes" id="UP000321892"/>
    </source>
</evidence>
<feature type="domain" description="ABC transmembrane type-1" evidence="9">
    <location>
        <begin position="26"/>
        <end position="306"/>
    </location>
</feature>
<dbReference type="GO" id="GO:0005886">
    <property type="term" value="C:plasma membrane"/>
    <property type="evidence" value="ECO:0007669"/>
    <property type="project" value="UniProtKB-SubCell"/>
</dbReference>
<keyword evidence="2 7" id="KW-0812">Transmembrane</keyword>
<evidence type="ECO:0000256" key="6">
    <source>
        <dbReference type="ARBA" id="ARBA00023136"/>
    </source>
</evidence>
<dbReference type="InterPro" id="IPR003593">
    <property type="entry name" value="AAA+_ATPase"/>
</dbReference>
<dbReference type="Gene3D" id="3.40.50.300">
    <property type="entry name" value="P-loop containing nucleotide triphosphate hydrolases"/>
    <property type="match status" value="1"/>
</dbReference>
<dbReference type="PROSITE" id="PS50929">
    <property type="entry name" value="ABC_TM1F"/>
    <property type="match status" value="1"/>
</dbReference>